<gene>
    <name evidence="1" type="ORF">LSALG_LOCUS975</name>
</gene>
<keyword evidence="2" id="KW-1185">Reference proteome</keyword>
<protein>
    <submittedName>
        <fullName evidence="1">Uncharacterized protein</fullName>
    </submittedName>
</protein>
<reference evidence="1" key="1">
    <citation type="submission" date="2023-04" db="EMBL/GenBank/DDBJ databases">
        <authorList>
            <person name="Vijverberg K."/>
            <person name="Xiong W."/>
            <person name="Schranz E."/>
        </authorList>
    </citation>
    <scope>NUCLEOTIDE SEQUENCE</scope>
</reference>
<dbReference type="AlphaFoldDB" id="A0AA35UKR8"/>
<sequence length="117" mass="12630">MIHILYTSRNGDKGVGIDLSKRSREDSGVVVGKAMSKQIPTTIPMKLIITLSTTTTTTGNISQRYANQSNVQNKGISINEGAGGSSSTLVKSTLHVDPRDKGKCIQVEKTIEEKKKL</sequence>
<evidence type="ECO:0000313" key="1">
    <source>
        <dbReference type="EMBL" id="CAI9260126.1"/>
    </source>
</evidence>
<name>A0AA35UKR8_LACSI</name>
<dbReference type="EMBL" id="OX465086">
    <property type="protein sequence ID" value="CAI9260126.1"/>
    <property type="molecule type" value="Genomic_DNA"/>
</dbReference>
<evidence type="ECO:0000313" key="2">
    <source>
        <dbReference type="Proteomes" id="UP001177003"/>
    </source>
</evidence>
<proteinExistence type="predicted"/>
<accession>A0AA35UKR8</accession>
<organism evidence="1 2">
    <name type="scientific">Lactuca saligna</name>
    <name type="common">Willowleaf lettuce</name>
    <dbReference type="NCBI Taxonomy" id="75948"/>
    <lineage>
        <taxon>Eukaryota</taxon>
        <taxon>Viridiplantae</taxon>
        <taxon>Streptophyta</taxon>
        <taxon>Embryophyta</taxon>
        <taxon>Tracheophyta</taxon>
        <taxon>Spermatophyta</taxon>
        <taxon>Magnoliopsida</taxon>
        <taxon>eudicotyledons</taxon>
        <taxon>Gunneridae</taxon>
        <taxon>Pentapetalae</taxon>
        <taxon>asterids</taxon>
        <taxon>campanulids</taxon>
        <taxon>Asterales</taxon>
        <taxon>Asteraceae</taxon>
        <taxon>Cichorioideae</taxon>
        <taxon>Cichorieae</taxon>
        <taxon>Lactucinae</taxon>
        <taxon>Lactuca</taxon>
    </lineage>
</organism>
<dbReference type="Proteomes" id="UP001177003">
    <property type="component" value="Chromosome 0"/>
</dbReference>